<dbReference type="KEGG" id="sbat:G4Z16_15750"/>
<dbReference type="RefSeq" id="WP_197351413.1">
    <property type="nucleotide sequence ID" value="NZ_CP048882.1"/>
</dbReference>
<dbReference type="Proteomes" id="UP000595046">
    <property type="component" value="Chromosome"/>
</dbReference>
<dbReference type="InterPro" id="IPR036188">
    <property type="entry name" value="FAD/NAD-bd_sf"/>
</dbReference>
<dbReference type="Gene3D" id="3.50.50.60">
    <property type="entry name" value="FAD/NAD(P)-binding domain"/>
    <property type="match status" value="1"/>
</dbReference>
<proteinExistence type="predicted"/>
<evidence type="ECO:0000313" key="1">
    <source>
        <dbReference type="EMBL" id="QPP07604.1"/>
    </source>
</evidence>
<dbReference type="SUPFAM" id="SSF51905">
    <property type="entry name" value="FAD/NAD(P)-binding domain"/>
    <property type="match status" value="1"/>
</dbReference>
<sequence>MTDTDADADVVVVGAGASGLSLAWRLVSGAAGAGRAAPRVLLVEPPPGPLRSPERTWCFWEEGPGEFDDLLTAAWTRLSVTDGDGRTTTGACGTTYKMLRSTAYTRELGARLASSAGVRRVTGTVTGIRDVPGGGETTGVDADGRPFRLLSRWVFDSRPPRRLPPARTTLLQHFRGWFVQTRRACFDPSVAQLMDFRTPQPPPGGLAFVYLLPLSEDEALVEYTVFSTSVASTRTYETALRRYLEDTRRLGDYTVTETEHGVIPMTDGVFRRRAGRSVFRIGAAGGAVRPSTGYAFAALQRQATAVAAAYGAGRTPLPPEAHSWRHRTMDAVLLRALATGRIDGGAFFTGLFRRNPLDRVLHFLEGRSTPAQEWAIGLRAPVLPMVRTLGELPFVPLRAVQAERPSSGVRSAAVEHGGVQA</sequence>
<dbReference type="Pfam" id="PF05834">
    <property type="entry name" value="Lycopene_cycl"/>
    <property type="match status" value="1"/>
</dbReference>
<protein>
    <submittedName>
        <fullName evidence="1">Lycopene cyclase</fullName>
    </submittedName>
</protein>
<dbReference type="AlphaFoldDB" id="A0A7T1T733"/>
<reference evidence="2" key="1">
    <citation type="submission" date="2020-02" db="EMBL/GenBank/DDBJ databases">
        <title>Streptomyces sp. ASO4wet.</title>
        <authorList>
            <person name="Risdian C."/>
            <person name="Landwehr W."/>
            <person name="Schupp P."/>
            <person name="Wink J."/>
        </authorList>
    </citation>
    <scope>NUCLEOTIDE SEQUENCE [LARGE SCALE GENOMIC DNA]</scope>
    <source>
        <strain evidence="2">ASO4wet</strain>
    </source>
</reference>
<accession>A0A7T1T733</accession>
<organism evidence="1 2">
    <name type="scientific">Streptomyces bathyalis</name>
    <dbReference type="NCBI Taxonomy" id="2710756"/>
    <lineage>
        <taxon>Bacteria</taxon>
        <taxon>Bacillati</taxon>
        <taxon>Actinomycetota</taxon>
        <taxon>Actinomycetes</taxon>
        <taxon>Kitasatosporales</taxon>
        <taxon>Streptomycetaceae</taxon>
        <taxon>Streptomyces</taxon>
    </lineage>
</organism>
<gene>
    <name evidence="1" type="ORF">G4Z16_15750</name>
</gene>
<name>A0A7T1T733_9ACTN</name>
<evidence type="ECO:0000313" key="2">
    <source>
        <dbReference type="Proteomes" id="UP000595046"/>
    </source>
</evidence>
<keyword evidence="2" id="KW-1185">Reference proteome</keyword>
<dbReference type="EMBL" id="CP048882">
    <property type="protein sequence ID" value="QPP07604.1"/>
    <property type="molecule type" value="Genomic_DNA"/>
</dbReference>